<evidence type="ECO:0000259" key="2">
    <source>
        <dbReference type="Pfam" id="PF07603"/>
    </source>
</evidence>
<comment type="caution">
    <text evidence="3">The sequence shown here is derived from an EMBL/GenBank/DDBJ whole genome shotgun (WGS) entry which is preliminary data.</text>
</comment>
<feature type="signal peptide" evidence="1">
    <location>
        <begin position="1"/>
        <end position="24"/>
    </location>
</feature>
<proteinExistence type="predicted"/>
<gene>
    <name evidence="3" type="ORF">H8E19_13230</name>
</gene>
<organism evidence="3 4">
    <name type="scientific">Candidatus Desulfacyla euxinica</name>
    <dbReference type="NCBI Taxonomy" id="2841693"/>
    <lineage>
        <taxon>Bacteria</taxon>
        <taxon>Deltaproteobacteria</taxon>
        <taxon>Candidatus Desulfacyla</taxon>
    </lineage>
</organism>
<evidence type="ECO:0000313" key="4">
    <source>
        <dbReference type="Proteomes" id="UP000650524"/>
    </source>
</evidence>
<feature type="domain" description="Lcl C-terminal" evidence="2">
    <location>
        <begin position="41"/>
        <end position="134"/>
    </location>
</feature>
<reference evidence="3 4" key="1">
    <citation type="submission" date="2020-08" db="EMBL/GenBank/DDBJ databases">
        <title>Bridging the membrane lipid divide: bacteria of the FCB group superphylum have the potential to synthesize archaeal ether lipids.</title>
        <authorList>
            <person name="Villanueva L."/>
            <person name="Von Meijenfeldt F.A.B."/>
            <person name="Westbye A.B."/>
            <person name="Yadav S."/>
            <person name="Hopmans E.C."/>
            <person name="Dutilh B.E."/>
            <person name="Sinninghe Damste J.S."/>
        </authorList>
    </citation>
    <scope>NUCLEOTIDE SEQUENCE [LARGE SCALE GENOMIC DNA]</scope>
    <source>
        <strain evidence="3">NIOZ-UU27</strain>
    </source>
</reference>
<dbReference type="Proteomes" id="UP000650524">
    <property type="component" value="Unassembled WGS sequence"/>
</dbReference>
<protein>
    <submittedName>
        <fullName evidence="3">DUF1566 domain-containing protein</fullName>
    </submittedName>
</protein>
<evidence type="ECO:0000313" key="3">
    <source>
        <dbReference type="EMBL" id="MBC8178362.1"/>
    </source>
</evidence>
<name>A0A8J6N1K8_9DELT</name>
<dbReference type="InterPro" id="IPR011460">
    <property type="entry name" value="Lcl_C"/>
</dbReference>
<dbReference type="Pfam" id="PF07603">
    <property type="entry name" value="Lcl_C"/>
    <property type="match status" value="1"/>
</dbReference>
<dbReference type="AlphaFoldDB" id="A0A8J6N1K8"/>
<keyword evidence="1" id="KW-0732">Signal</keyword>
<evidence type="ECO:0000256" key="1">
    <source>
        <dbReference type="SAM" id="SignalP"/>
    </source>
</evidence>
<dbReference type="EMBL" id="JACNJD010000276">
    <property type="protein sequence ID" value="MBC8178362.1"/>
    <property type="molecule type" value="Genomic_DNA"/>
</dbReference>
<accession>A0A8J6N1K8</accession>
<sequence length="154" mass="17309">MKRINITLVSLFAVLFLCLSFTLAAQKEVGRDGVYVAYANGIVKDTNTGLEWKAGPDRNTDWNEARSWVQSLNLDGGGWRMPTMDELAGLYKKGAGDRNMTLLLKTTGWWVWSGETKGSSVARAFGFGKSDRYWFPRYDSIHKRAFAVRSRSDG</sequence>
<feature type="chain" id="PRO_5035146553" evidence="1">
    <location>
        <begin position="25"/>
        <end position="154"/>
    </location>
</feature>